<dbReference type="Gene3D" id="2.10.25.140">
    <property type="match status" value="2"/>
</dbReference>
<dbReference type="SMART" id="SM00181">
    <property type="entry name" value="EGF"/>
    <property type="match status" value="5"/>
</dbReference>
<dbReference type="Proteomes" id="UP000749559">
    <property type="component" value="Unassembled WGS sequence"/>
</dbReference>
<dbReference type="Pfam" id="PF00008">
    <property type="entry name" value="EGF"/>
    <property type="match status" value="2"/>
</dbReference>
<dbReference type="GO" id="GO:0009986">
    <property type="term" value="C:cell surface"/>
    <property type="evidence" value="ECO:0007669"/>
    <property type="project" value="TreeGrafter"/>
</dbReference>
<dbReference type="SMART" id="SM00051">
    <property type="entry name" value="DSL"/>
    <property type="match status" value="1"/>
</dbReference>
<keyword evidence="2 7" id="KW-0245">EGF-like domain</keyword>
<keyword evidence="9" id="KW-1185">Reference proteome</keyword>
<evidence type="ECO:0000256" key="5">
    <source>
        <dbReference type="ARBA" id="ARBA00023157"/>
    </source>
</evidence>
<evidence type="ECO:0000256" key="3">
    <source>
        <dbReference type="ARBA" id="ARBA00022729"/>
    </source>
</evidence>
<keyword evidence="3" id="KW-0732">Signal</keyword>
<keyword evidence="6" id="KW-0325">Glycoprotein</keyword>
<dbReference type="SMART" id="SM00179">
    <property type="entry name" value="EGF_CA"/>
    <property type="match status" value="2"/>
</dbReference>
<evidence type="ECO:0000256" key="1">
    <source>
        <dbReference type="ARBA" id="ARBA00022473"/>
    </source>
</evidence>
<comment type="caution">
    <text evidence="8">The sequence shown here is derived from an EMBL/GenBank/DDBJ whole genome shotgun (WGS) entry which is preliminary data.</text>
</comment>
<dbReference type="OrthoDB" id="430340at2759"/>
<dbReference type="EMBL" id="CAIIXF020000010">
    <property type="protein sequence ID" value="CAH1796364.1"/>
    <property type="molecule type" value="Genomic_DNA"/>
</dbReference>
<dbReference type="GO" id="GO:0005886">
    <property type="term" value="C:plasma membrane"/>
    <property type="evidence" value="ECO:0007669"/>
    <property type="project" value="TreeGrafter"/>
</dbReference>
<evidence type="ECO:0000256" key="6">
    <source>
        <dbReference type="ARBA" id="ARBA00023180"/>
    </source>
</evidence>
<organism evidence="8 9">
    <name type="scientific">Owenia fusiformis</name>
    <name type="common">Polychaete worm</name>
    <dbReference type="NCBI Taxonomy" id="6347"/>
    <lineage>
        <taxon>Eukaryota</taxon>
        <taxon>Metazoa</taxon>
        <taxon>Spiralia</taxon>
        <taxon>Lophotrochozoa</taxon>
        <taxon>Annelida</taxon>
        <taxon>Polychaeta</taxon>
        <taxon>Sedentaria</taxon>
        <taxon>Canalipalpata</taxon>
        <taxon>Sabellida</taxon>
        <taxon>Oweniida</taxon>
        <taxon>Oweniidae</taxon>
        <taxon>Owenia</taxon>
    </lineage>
</organism>
<dbReference type="SUPFAM" id="SSF57196">
    <property type="entry name" value="EGF/Laminin"/>
    <property type="match status" value="2"/>
</dbReference>
<dbReference type="PROSITE" id="PS01186">
    <property type="entry name" value="EGF_2"/>
    <property type="match status" value="2"/>
</dbReference>
<keyword evidence="4" id="KW-0677">Repeat</keyword>
<evidence type="ECO:0000256" key="7">
    <source>
        <dbReference type="PROSITE-ProRule" id="PRU00076"/>
    </source>
</evidence>
<dbReference type="InterPro" id="IPR000152">
    <property type="entry name" value="EGF-type_Asp/Asn_hydroxyl_site"/>
</dbReference>
<evidence type="ECO:0000256" key="2">
    <source>
        <dbReference type="ARBA" id="ARBA00022536"/>
    </source>
</evidence>
<sequence>MISTRNASMWTLLYVSLFAAFAYHVQAGVVIESVDGSNSTKGCAKNYYGENCDIYCKENERYICSVNGTKICRNGFQAPEQDCMLDTTPNPECPDDGDCINGFCRAKTCVCNPGWRGRFCHIQILGCEPAPGPCLNGGTCRHTSGVERFNCFCTPQWTGRYCETPLQPPCTPRDDCSGHYTCVGNNKVCLPGWTDPSRDCTVRTIPQPNDPECPIQGFCQQGSCFQGRCCCNQHWDGLLCSCKKLYCNDRPCQNGGACRNLEDDYSCTCPPGWTGKNCDQRTSNV</sequence>
<evidence type="ECO:0000313" key="9">
    <source>
        <dbReference type="Proteomes" id="UP000749559"/>
    </source>
</evidence>
<dbReference type="Gene3D" id="2.10.25.10">
    <property type="entry name" value="Laminin"/>
    <property type="match status" value="3"/>
</dbReference>
<proteinExistence type="predicted"/>
<dbReference type="PANTHER" id="PTHR45836">
    <property type="entry name" value="SLIT HOMOLOG"/>
    <property type="match status" value="1"/>
</dbReference>
<keyword evidence="5 7" id="KW-1015">Disulfide bond</keyword>
<dbReference type="InterPro" id="IPR051355">
    <property type="entry name" value="Notch/Slit_guidance"/>
</dbReference>
<feature type="disulfide bond" evidence="7">
    <location>
        <begin position="134"/>
        <end position="151"/>
    </location>
</feature>
<accession>A0A8J1TX70</accession>
<name>A0A8J1TX70_OWEFU</name>
<dbReference type="GO" id="GO:0005509">
    <property type="term" value="F:calcium ion binding"/>
    <property type="evidence" value="ECO:0007669"/>
    <property type="project" value="InterPro"/>
</dbReference>
<dbReference type="InterPro" id="IPR001774">
    <property type="entry name" value="DSL"/>
</dbReference>
<keyword evidence="1" id="KW-0217">Developmental protein</keyword>
<dbReference type="AlphaFoldDB" id="A0A8J1TX70"/>
<dbReference type="GO" id="GO:0007219">
    <property type="term" value="P:Notch signaling pathway"/>
    <property type="evidence" value="ECO:0007669"/>
    <property type="project" value="TreeGrafter"/>
</dbReference>
<dbReference type="GO" id="GO:0043235">
    <property type="term" value="C:receptor complex"/>
    <property type="evidence" value="ECO:0007669"/>
    <property type="project" value="TreeGrafter"/>
</dbReference>
<dbReference type="Pfam" id="PF01414">
    <property type="entry name" value="DSL"/>
    <property type="match status" value="1"/>
</dbReference>
<dbReference type="GO" id="GO:0042063">
    <property type="term" value="P:gliogenesis"/>
    <property type="evidence" value="ECO:0007669"/>
    <property type="project" value="UniProtKB-ARBA"/>
</dbReference>
<comment type="caution">
    <text evidence="7">Lacks conserved residue(s) required for the propagation of feature annotation.</text>
</comment>
<dbReference type="FunFam" id="2.10.25.10:FF:000230">
    <property type="entry name" value="Delta-like protein"/>
    <property type="match status" value="1"/>
</dbReference>
<reference evidence="8" key="1">
    <citation type="submission" date="2022-03" db="EMBL/GenBank/DDBJ databases">
        <authorList>
            <person name="Martin C."/>
        </authorList>
    </citation>
    <scope>NUCLEOTIDE SEQUENCE</scope>
</reference>
<gene>
    <name evidence="8" type="ORF">OFUS_LOCUS20784</name>
</gene>
<evidence type="ECO:0000313" key="8">
    <source>
        <dbReference type="EMBL" id="CAH1796364.1"/>
    </source>
</evidence>
<dbReference type="PROSITE" id="PS00022">
    <property type="entry name" value="EGF_1"/>
    <property type="match status" value="3"/>
</dbReference>
<evidence type="ECO:0000256" key="4">
    <source>
        <dbReference type="ARBA" id="ARBA00022737"/>
    </source>
</evidence>
<dbReference type="InterPro" id="IPR000742">
    <property type="entry name" value="EGF"/>
</dbReference>
<dbReference type="GO" id="GO:0007411">
    <property type="term" value="P:axon guidance"/>
    <property type="evidence" value="ECO:0007669"/>
    <property type="project" value="TreeGrafter"/>
</dbReference>
<dbReference type="PANTHER" id="PTHR45836:SF13">
    <property type="entry name" value="PROTEIN CRUMBS"/>
    <property type="match status" value="1"/>
</dbReference>
<feature type="disulfide bond" evidence="7">
    <location>
        <begin position="269"/>
        <end position="278"/>
    </location>
</feature>
<dbReference type="PROSITE" id="PS50026">
    <property type="entry name" value="EGF_3"/>
    <property type="match status" value="2"/>
</dbReference>
<protein>
    <submittedName>
        <fullName evidence="8">Uncharacterized protein</fullName>
    </submittedName>
</protein>
<dbReference type="InterPro" id="IPR001881">
    <property type="entry name" value="EGF-like_Ca-bd_dom"/>
</dbReference>
<feature type="disulfide bond" evidence="7">
    <location>
        <begin position="153"/>
        <end position="162"/>
    </location>
</feature>
<dbReference type="PROSITE" id="PS00010">
    <property type="entry name" value="ASX_HYDROXYL"/>
    <property type="match status" value="1"/>
</dbReference>
<dbReference type="CDD" id="cd00054">
    <property type="entry name" value="EGF_CA"/>
    <property type="match status" value="1"/>
</dbReference>